<dbReference type="InterPro" id="IPR052514">
    <property type="entry name" value="SAM-dependent_MTase"/>
</dbReference>
<dbReference type="Gene3D" id="3.40.50.150">
    <property type="entry name" value="Vaccinia Virus protein VP39"/>
    <property type="match status" value="1"/>
</dbReference>
<comment type="caution">
    <text evidence="2">The sequence shown here is derived from an EMBL/GenBank/DDBJ whole genome shotgun (WGS) entry which is preliminary data.</text>
</comment>
<evidence type="ECO:0000259" key="1">
    <source>
        <dbReference type="Pfam" id="PF05050"/>
    </source>
</evidence>
<reference evidence="2 3" key="1">
    <citation type="submission" date="2021-01" db="EMBL/GenBank/DDBJ databases">
        <title>Belnapia mucosa sp. nov. and Belnapia arida sp. nov., isolated from the Tabernas Desert (Almeria, Spain).</title>
        <authorList>
            <person name="Molina-Menor E."/>
            <person name="Vidal-Verdu A."/>
            <person name="Calonge A."/>
            <person name="Satari L."/>
            <person name="Pereto J."/>
            <person name="Porcar M."/>
        </authorList>
    </citation>
    <scope>NUCLEOTIDE SEQUENCE [LARGE SCALE GENOMIC DNA]</scope>
    <source>
        <strain evidence="2 3">T18</strain>
    </source>
</reference>
<protein>
    <submittedName>
        <fullName evidence="2">FkbM family methyltransferase</fullName>
    </submittedName>
</protein>
<keyword evidence="3" id="KW-1185">Reference proteome</keyword>
<feature type="domain" description="Methyltransferase FkbM" evidence="1">
    <location>
        <begin position="57"/>
        <end position="224"/>
    </location>
</feature>
<sequence>MLIESDLLDLAKCRYGTMAFFKNDNVIGRALKLYGEWAEHEINCISELVSEDSIVFDVGANVGTHTMALARMAAKGAVYSFEAQPDMSTILEFNILLNSLGNVHSLRAVCADKAGSIPIKISYSGSGNFGAFRIDDIPKRKKILSIWPFSRRQVFDEVVKIRLDDMLDVVPKVDFIKIDIEGMELQAIKGAAGLIKRYRPAVFFEQLDLNDLQERINFFERLNYTVYWLETHPFNKKNYRTNPDNIWWKSEMGLLAIPPGSRKPRNLRVARPFQTSIPTEIDVRTGWDGSTSCALFL</sequence>
<dbReference type="EMBL" id="JAETWB010000085">
    <property type="protein sequence ID" value="MBL6082589.1"/>
    <property type="molecule type" value="Genomic_DNA"/>
</dbReference>
<accession>A0ABS1UD59</accession>
<evidence type="ECO:0000313" key="3">
    <source>
        <dbReference type="Proteomes" id="UP000660885"/>
    </source>
</evidence>
<dbReference type="GO" id="GO:0032259">
    <property type="term" value="P:methylation"/>
    <property type="evidence" value="ECO:0007669"/>
    <property type="project" value="UniProtKB-KW"/>
</dbReference>
<dbReference type="RefSeq" id="WP_202835922.1">
    <property type="nucleotide sequence ID" value="NZ_JAETWB010000085.1"/>
</dbReference>
<dbReference type="GO" id="GO:0008168">
    <property type="term" value="F:methyltransferase activity"/>
    <property type="evidence" value="ECO:0007669"/>
    <property type="project" value="UniProtKB-KW"/>
</dbReference>
<evidence type="ECO:0000313" key="2">
    <source>
        <dbReference type="EMBL" id="MBL6082589.1"/>
    </source>
</evidence>
<dbReference type="InterPro" id="IPR029063">
    <property type="entry name" value="SAM-dependent_MTases_sf"/>
</dbReference>
<gene>
    <name evidence="2" type="ORF">JMJ56_31995</name>
</gene>
<keyword evidence="2" id="KW-0808">Transferase</keyword>
<dbReference type="SUPFAM" id="SSF53335">
    <property type="entry name" value="S-adenosyl-L-methionine-dependent methyltransferases"/>
    <property type="match status" value="1"/>
</dbReference>
<organism evidence="2 3">
    <name type="scientific">Belnapia arida</name>
    <dbReference type="NCBI Taxonomy" id="2804533"/>
    <lineage>
        <taxon>Bacteria</taxon>
        <taxon>Pseudomonadati</taxon>
        <taxon>Pseudomonadota</taxon>
        <taxon>Alphaproteobacteria</taxon>
        <taxon>Acetobacterales</taxon>
        <taxon>Roseomonadaceae</taxon>
        <taxon>Belnapia</taxon>
    </lineage>
</organism>
<dbReference type="PANTHER" id="PTHR34203">
    <property type="entry name" value="METHYLTRANSFERASE, FKBM FAMILY PROTEIN"/>
    <property type="match status" value="1"/>
</dbReference>
<dbReference type="Proteomes" id="UP000660885">
    <property type="component" value="Unassembled WGS sequence"/>
</dbReference>
<keyword evidence="2" id="KW-0489">Methyltransferase</keyword>
<dbReference type="Pfam" id="PF05050">
    <property type="entry name" value="Methyltransf_21"/>
    <property type="match status" value="1"/>
</dbReference>
<dbReference type="PANTHER" id="PTHR34203:SF15">
    <property type="entry name" value="SLL1173 PROTEIN"/>
    <property type="match status" value="1"/>
</dbReference>
<name>A0ABS1UD59_9PROT</name>
<dbReference type="InterPro" id="IPR006342">
    <property type="entry name" value="FkbM_mtfrase"/>
</dbReference>
<dbReference type="NCBIfam" id="TIGR01444">
    <property type="entry name" value="fkbM_fam"/>
    <property type="match status" value="1"/>
</dbReference>
<proteinExistence type="predicted"/>